<dbReference type="AlphaFoldDB" id="A0A2P8DSQ6"/>
<dbReference type="EMBL" id="PYGA01000002">
    <property type="protein sequence ID" value="PSL00253.1"/>
    <property type="molecule type" value="Genomic_DNA"/>
</dbReference>
<name>A0A2P8DSQ6_9ACTN</name>
<evidence type="ECO:0000313" key="2">
    <source>
        <dbReference type="Proteomes" id="UP000240542"/>
    </source>
</evidence>
<sequence length="394" mass="43980">MAMLFHGTTADHLGAIRREGLVEPADSPGRGVFLSTSPVSGKGGDPVAFSYGWPEKEFRNPQHLPGHIVVVDLPPGELHRVREVVSNTGFDLAYKVRLLRRLLAGTARSLSEWCTLYWLARSLADAGVALEPREVEAAMDLHVHQRAESLRPDLTPAQWQAFMDAFRLLVEVRNRDLSPAAFERERTKLLAAHGIRLPDWIETDSDSRTCAHCVGSAFSYGRSLVSLDGYRPFAEFAARLAERRAVAADEFAAPLLLPASGPYRDLDDDLAFLLRVVRAHTDGYGADLVERFFVEREAAAPAWTWDDWYAAFPAQAPGLPRVWTAEYARPAPVTMDALRAPDSQVHADRIPPELILGTIQVTDGRRIVPSLRPDRRRGQTLQSMLLRRAHTMRR</sequence>
<dbReference type="RefSeq" id="WP_106581586.1">
    <property type="nucleotide sequence ID" value="NZ_PYGA01000002.1"/>
</dbReference>
<accession>A0A2P8DSQ6</accession>
<protein>
    <submittedName>
        <fullName evidence="1">Uncharacterized protein</fullName>
    </submittedName>
</protein>
<gene>
    <name evidence="1" type="ORF">CLV63_102380</name>
</gene>
<dbReference type="OrthoDB" id="9822504at2"/>
<comment type="caution">
    <text evidence="1">The sequence shown here is derived from an EMBL/GenBank/DDBJ whole genome shotgun (WGS) entry which is preliminary data.</text>
</comment>
<keyword evidence="2" id="KW-1185">Reference proteome</keyword>
<organism evidence="1 2">
    <name type="scientific">Murinocardiopsis flavida</name>
    <dbReference type="NCBI Taxonomy" id="645275"/>
    <lineage>
        <taxon>Bacteria</taxon>
        <taxon>Bacillati</taxon>
        <taxon>Actinomycetota</taxon>
        <taxon>Actinomycetes</taxon>
        <taxon>Streptosporangiales</taxon>
        <taxon>Nocardiopsidaceae</taxon>
        <taxon>Murinocardiopsis</taxon>
    </lineage>
</organism>
<dbReference type="Proteomes" id="UP000240542">
    <property type="component" value="Unassembled WGS sequence"/>
</dbReference>
<evidence type="ECO:0000313" key="1">
    <source>
        <dbReference type="EMBL" id="PSL00253.1"/>
    </source>
</evidence>
<proteinExistence type="predicted"/>
<reference evidence="1 2" key="1">
    <citation type="submission" date="2018-03" db="EMBL/GenBank/DDBJ databases">
        <title>Genomic Encyclopedia of Archaeal and Bacterial Type Strains, Phase II (KMG-II): from individual species to whole genera.</title>
        <authorList>
            <person name="Goeker M."/>
        </authorList>
    </citation>
    <scope>NUCLEOTIDE SEQUENCE [LARGE SCALE GENOMIC DNA]</scope>
    <source>
        <strain evidence="1 2">DSM 45312</strain>
    </source>
</reference>